<dbReference type="EMBL" id="VXIV02003292">
    <property type="protein sequence ID" value="KAF6018611.1"/>
    <property type="molecule type" value="Genomic_DNA"/>
</dbReference>
<sequence length="310" mass="34846">MDLGKLRAEFLICLPAKNMTWSKDIKFESMQQDVVAATIRNEILQKKPLPNSYIMNFMKVFMSKIEEFGGEISEVTFEAYGDILTKPVSEITYKHYDVKGVSISLQENNTLIAEGTTGLKTWQASQRMAEYLVDDCSLLKDKHVLELGAGLGLLGLTVCSLCNCGSYLLSDHHSSVLHKLQRNIAENSNNLLCIPSVVDIDWEEVSQNGFTNSLKEKIQCVDVVLAADVVYDVKIIQPLVQTLLLIIEIMKEEGKIFVASTIRNEATYESFLKELDEHGLVSNEVTKQSPQLFIYDKTANITILDITLRK</sequence>
<dbReference type="Gene3D" id="3.40.50.150">
    <property type="entry name" value="Vaccinia Virus protein VP39"/>
    <property type="match status" value="1"/>
</dbReference>
<dbReference type="SUPFAM" id="SSF53335">
    <property type="entry name" value="S-adenosyl-L-methionine-dependent methyltransferases"/>
    <property type="match status" value="1"/>
</dbReference>
<dbReference type="Pfam" id="PF10294">
    <property type="entry name" value="Methyltransf_16"/>
    <property type="match status" value="1"/>
</dbReference>
<protein>
    <submittedName>
        <fullName evidence="1">FAM86A</fullName>
    </submittedName>
</protein>
<comment type="caution">
    <text evidence="1">The sequence shown here is derived from an EMBL/GenBank/DDBJ whole genome shotgun (WGS) entry which is preliminary data.</text>
</comment>
<dbReference type="PANTHER" id="PTHR14614">
    <property type="entry name" value="HEPATOCELLULAR CARCINOMA-ASSOCIATED ANTIGEN"/>
    <property type="match status" value="1"/>
</dbReference>
<dbReference type="AlphaFoldDB" id="A0A7J7IYU5"/>
<dbReference type="InterPro" id="IPR019410">
    <property type="entry name" value="Methyltransf_16"/>
</dbReference>
<dbReference type="GO" id="GO:0032991">
    <property type="term" value="C:protein-containing complex"/>
    <property type="evidence" value="ECO:0007669"/>
    <property type="project" value="TreeGrafter"/>
</dbReference>
<proteinExistence type="predicted"/>
<reference evidence="1" key="1">
    <citation type="submission" date="2020-06" db="EMBL/GenBank/DDBJ databases">
        <title>Draft genome of Bugula neritina, a colonial animal packing powerful symbionts and potential medicines.</title>
        <authorList>
            <person name="Rayko M."/>
        </authorList>
    </citation>
    <scope>NUCLEOTIDE SEQUENCE [LARGE SCALE GENOMIC DNA]</scope>
    <source>
        <strain evidence="1">Kwan_BN1</strain>
    </source>
</reference>
<evidence type="ECO:0000313" key="1">
    <source>
        <dbReference type="EMBL" id="KAF6018611.1"/>
    </source>
</evidence>
<keyword evidence="2" id="KW-1185">Reference proteome</keyword>
<accession>A0A7J7IYU5</accession>
<dbReference type="InterPro" id="IPR029063">
    <property type="entry name" value="SAM-dependent_MTases_sf"/>
</dbReference>
<evidence type="ECO:0000313" key="2">
    <source>
        <dbReference type="Proteomes" id="UP000593567"/>
    </source>
</evidence>
<dbReference type="Proteomes" id="UP000593567">
    <property type="component" value="Unassembled WGS sequence"/>
</dbReference>
<dbReference type="OrthoDB" id="194386at2759"/>
<dbReference type="PANTHER" id="PTHR14614:SF130">
    <property type="entry name" value="PROTEIN-LYSINE N-METHYLTRANSFERASE EEF2KMT"/>
    <property type="match status" value="1"/>
</dbReference>
<name>A0A7J7IYU5_BUGNE</name>
<organism evidence="1 2">
    <name type="scientific">Bugula neritina</name>
    <name type="common">Brown bryozoan</name>
    <name type="synonym">Sertularia neritina</name>
    <dbReference type="NCBI Taxonomy" id="10212"/>
    <lineage>
        <taxon>Eukaryota</taxon>
        <taxon>Metazoa</taxon>
        <taxon>Spiralia</taxon>
        <taxon>Lophotrochozoa</taxon>
        <taxon>Bryozoa</taxon>
        <taxon>Gymnolaemata</taxon>
        <taxon>Cheilostomatida</taxon>
        <taxon>Flustrina</taxon>
        <taxon>Buguloidea</taxon>
        <taxon>Bugulidae</taxon>
        <taxon>Bugula</taxon>
    </lineage>
</organism>
<gene>
    <name evidence="1" type="ORF">EB796_023100</name>
</gene>